<keyword evidence="3" id="KW-0804">Transcription</keyword>
<dbReference type="SMART" id="SM00895">
    <property type="entry name" value="FCD"/>
    <property type="match status" value="1"/>
</dbReference>
<proteinExistence type="predicted"/>
<dbReference type="SUPFAM" id="SSF46785">
    <property type="entry name" value="Winged helix' DNA-binding domain"/>
    <property type="match status" value="1"/>
</dbReference>
<keyword evidence="2" id="KW-0238">DNA-binding</keyword>
<feature type="domain" description="HTH gntR-type" evidence="4">
    <location>
        <begin position="8"/>
        <end position="75"/>
    </location>
</feature>
<name>A0ABU2L7I9_9ACTN</name>
<dbReference type="InterPro" id="IPR008920">
    <property type="entry name" value="TF_FadR/GntR_C"/>
</dbReference>
<evidence type="ECO:0000256" key="3">
    <source>
        <dbReference type="ARBA" id="ARBA00023163"/>
    </source>
</evidence>
<dbReference type="SUPFAM" id="SSF48008">
    <property type="entry name" value="GntR ligand-binding domain-like"/>
    <property type="match status" value="1"/>
</dbReference>
<dbReference type="Gene3D" id="1.20.120.530">
    <property type="entry name" value="GntR ligand-binding domain-like"/>
    <property type="match status" value="1"/>
</dbReference>
<comment type="caution">
    <text evidence="5">The sequence shown here is derived from an EMBL/GenBank/DDBJ whole genome shotgun (WGS) entry which is preliminary data.</text>
</comment>
<evidence type="ECO:0000313" key="5">
    <source>
        <dbReference type="EMBL" id="MDT0307534.1"/>
    </source>
</evidence>
<dbReference type="Gene3D" id="1.10.10.10">
    <property type="entry name" value="Winged helix-like DNA-binding domain superfamily/Winged helix DNA-binding domain"/>
    <property type="match status" value="1"/>
</dbReference>
<evidence type="ECO:0000313" key="6">
    <source>
        <dbReference type="Proteomes" id="UP001183388"/>
    </source>
</evidence>
<dbReference type="PANTHER" id="PTHR43537:SF20">
    <property type="entry name" value="HTH-TYPE TRANSCRIPTIONAL REPRESSOR GLAR"/>
    <property type="match status" value="1"/>
</dbReference>
<keyword evidence="6" id="KW-1185">Reference proteome</keyword>
<dbReference type="InterPro" id="IPR000524">
    <property type="entry name" value="Tscrpt_reg_HTH_GntR"/>
</dbReference>
<dbReference type="PROSITE" id="PS50949">
    <property type="entry name" value="HTH_GNTR"/>
    <property type="match status" value="1"/>
</dbReference>
<sequence length="231" mass="25345">MLVKEGIPTRVDEVYAGLRADILAGRLTPGTRLKFAELRGRYSTNVGATREALARLAAEGLVTSAPHQGYRVVSLSHADLADLAEARAGMETQVLRLSVRDGDMAWEAALVAAFHVLERTRLIGPDDPDRPSDAWNAAHAAFHDALLRGCRNRRLLTMARALRQEGELYRQWSVSLGGRARERATADHRELLEPALARDADLAAERLGAHIRDTARLLISCATDAPAEEER</sequence>
<dbReference type="Proteomes" id="UP001183388">
    <property type="component" value="Unassembled WGS sequence"/>
</dbReference>
<dbReference type="PANTHER" id="PTHR43537">
    <property type="entry name" value="TRANSCRIPTIONAL REGULATOR, GNTR FAMILY"/>
    <property type="match status" value="1"/>
</dbReference>
<dbReference type="RefSeq" id="WP_311630482.1">
    <property type="nucleotide sequence ID" value="NZ_JAVREN010000012.1"/>
</dbReference>
<dbReference type="SMART" id="SM00345">
    <property type="entry name" value="HTH_GNTR"/>
    <property type="match status" value="1"/>
</dbReference>
<evidence type="ECO:0000256" key="2">
    <source>
        <dbReference type="ARBA" id="ARBA00023125"/>
    </source>
</evidence>
<evidence type="ECO:0000259" key="4">
    <source>
        <dbReference type="PROSITE" id="PS50949"/>
    </source>
</evidence>
<dbReference type="EMBL" id="JAVREN010000012">
    <property type="protein sequence ID" value="MDT0307534.1"/>
    <property type="molecule type" value="Genomic_DNA"/>
</dbReference>
<organism evidence="5 6">
    <name type="scientific">Streptomyces boetiae</name>
    <dbReference type="NCBI Taxonomy" id="3075541"/>
    <lineage>
        <taxon>Bacteria</taxon>
        <taxon>Bacillati</taxon>
        <taxon>Actinomycetota</taxon>
        <taxon>Actinomycetes</taxon>
        <taxon>Kitasatosporales</taxon>
        <taxon>Streptomycetaceae</taxon>
        <taxon>Streptomyces</taxon>
    </lineage>
</organism>
<dbReference type="InterPro" id="IPR011711">
    <property type="entry name" value="GntR_C"/>
</dbReference>
<keyword evidence="1" id="KW-0805">Transcription regulation</keyword>
<evidence type="ECO:0000256" key="1">
    <source>
        <dbReference type="ARBA" id="ARBA00023015"/>
    </source>
</evidence>
<accession>A0ABU2L7I9</accession>
<protein>
    <submittedName>
        <fullName evidence="5">FCD domain-containing protein</fullName>
    </submittedName>
</protein>
<dbReference type="Pfam" id="PF07729">
    <property type="entry name" value="FCD"/>
    <property type="match status" value="1"/>
</dbReference>
<reference evidence="6" key="1">
    <citation type="submission" date="2023-07" db="EMBL/GenBank/DDBJ databases">
        <title>30 novel species of actinomycetes from the DSMZ collection.</title>
        <authorList>
            <person name="Nouioui I."/>
        </authorList>
    </citation>
    <scope>NUCLEOTIDE SEQUENCE [LARGE SCALE GENOMIC DNA]</scope>
    <source>
        <strain evidence="6">DSM 44917</strain>
    </source>
</reference>
<dbReference type="InterPro" id="IPR036390">
    <property type="entry name" value="WH_DNA-bd_sf"/>
</dbReference>
<dbReference type="Pfam" id="PF00392">
    <property type="entry name" value="GntR"/>
    <property type="match status" value="1"/>
</dbReference>
<gene>
    <name evidence="5" type="ORF">RM780_11240</name>
</gene>
<dbReference type="InterPro" id="IPR036388">
    <property type="entry name" value="WH-like_DNA-bd_sf"/>
</dbReference>